<keyword evidence="3" id="KW-0732">Signal</keyword>
<evidence type="ECO:0000256" key="2">
    <source>
        <dbReference type="ARBA" id="ARBA00006275"/>
    </source>
</evidence>
<evidence type="ECO:0000313" key="8">
    <source>
        <dbReference type="EMBL" id="MBC5623445.1"/>
    </source>
</evidence>
<proteinExistence type="inferred from homology"/>
<dbReference type="Proteomes" id="UP000646484">
    <property type="component" value="Unassembled WGS sequence"/>
</dbReference>
<dbReference type="EMBL" id="JACOOH010000010">
    <property type="protein sequence ID" value="MBC5623445.1"/>
    <property type="molecule type" value="Genomic_DNA"/>
</dbReference>
<evidence type="ECO:0000256" key="1">
    <source>
        <dbReference type="ARBA" id="ARBA00004442"/>
    </source>
</evidence>
<feature type="domain" description="RagB/SusD" evidence="6">
    <location>
        <begin position="345"/>
        <end position="514"/>
    </location>
</feature>
<evidence type="ECO:0000256" key="4">
    <source>
        <dbReference type="ARBA" id="ARBA00023136"/>
    </source>
</evidence>
<keyword evidence="9" id="KW-1185">Reference proteome</keyword>
<evidence type="ECO:0000259" key="6">
    <source>
        <dbReference type="Pfam" id="PF07980"/>
    </source>
</evidence>
<feature type="domain" description="SusD-like N-terminal" evidence="7">
    <location>
        <begin position="19"/>
        <end position="165"/>
    </location>
</feature>
<dbReference type="InterPro" id="IPR033985">
    <property type="entry name" value="SusD-like_N"/>
</dbReference>
<keyword evidence="4" id="KW-0472">Membrane</keyword>
<sequence>MKKILILILFSPLFSCNDWLNVDSEVSVTYRNYFQSEQDIEDIFITMLGFERTILANPSLSQLDVAGLYCTDASSGNFPFRNFEQQEIVKHIQGWSDYYKTIYLANMLEDNRHRFENVSEERADYWIAQANFIKGLMYFEIARQWGDAPIAPRTEDPSPKAKSPVDTILAYAIRAAETALILPTHDKLTDAQGEKVYSRQYASIGSVHTLLANIYAWMGGLYNDDKYWKKAEEEASLVIEGKAGTYDLVSMKDLVEKTLGSARDVTEVIFALETNQQDQDNYDIVFLLKQYPGFELINFPNDVTNPWEIETGADNTKISVEDVKALYPDEKDLRRKEYWLKLGENPYDDDDDDENIDKERIPLYAYLNKWREPVYSVNPETNKDGTKLIAMEGNRVYWRLADLILLRAECRAHLGMPDAVADLNRIRHRAGLEGYTGSKEKTALLREIFDERDRELFGETRRYYDIVRNGYVRDELQGNYITLKEEDIKNGALYLPISDQASNKNTLMKQNTYWSIWTIK</sequence>
<dbReference type="Pfam" id="PF07980">
    <property type="entry name" value="SusD_RagB"/>
    <property type="match status" value="1"/>
</dbReference>
<dbReference type="RefSeq" id="WP_186978492.1">
    <property type="nucleotide sequence ID" value="NZ_JACOOH010000010.1"/>
</dbReference>
<evidence type="ECO:0000313" key="9">
    <source>
        <dbReference type="Proteomes" id="UP000646484"/>
    </source>
</evidence>
<keyword evidence="5" id="KW-0998">Cell outer membrane</keyword>
<evidence type="ECO:0000256" key="5">
    <source>
        <dbReference type="ARBA" id="ARBA00023237"/>
    </source>
</evidence>
<protein>
    <submittedName>
        <fullName evidence="8">RagB/SusD family nutrient uptake outer membrane protein</fullName>
    </submittedName>
</protein>
<dbReference type="Pfam" id="PF14322">
    <property type="entry name" value="SusD-like_3"/>
    <property type="match status" value="1"/>
</dbReference>
<name>A0ABR7D7Y0_9BACT</name>
<comment type="subcellular location">
    <subcellularLocation>
        <location evidence="1">Cell outer membrane</location>
    </subcellularLocation>
</comment>
<gene>
    <name evidence="8" type="ORF">H8S64_20315</name>
</gene>
<comment type="caution">
    <text evidence="8">The sequence shown here is derived from an EMBL/GenBank/DDBJ whole genome shotgun (WGS) entry which is preliminary data.</text>
</comment>
<accession>A0ABR7D7Y0</accession>
<organism evidence="8 9">
    <name type="scientific">Butyricimonas hominis</name>
    <dbReference type="NCBI Taxonomy" id="2763032"/>
    <lineage>
        <taxon>Bacteria</taxon>
        <taxon>Pseudomonadati</taxon>
        <taxon>Bacteroidota</taxon>
        <taxon>Bacteroidia</taxon>
        <taxon>Bacteroidales</taxon>
        <taxon>Odoribacteraceae</taxon>
        <taxon>Butyricimonas</taxon>
    </lineage>
</organism>
<dbReference type="Gene3D" id="1.25.40.390">
    <property type="match status" value="1"/>
</dbReference>
<dbReference type="InterPro" id="IPR012944">
    <property type="entry name" value="SusD_RagB_dom"/>
</dbReference>
<evidence type="ECO:0000259" key="7">
    <source>
        <dbReference type="Pfam" id="PF14322"/>
    </source>
</evidence>
<reference evidence="8 9" key="1">
    <citation type="submission" date="2020-08" db="EMBL/GenBank/DDBJ databases">
        <title>Genome public.</title>
        <authorList>
            <person name="Liu C."/>
            <person name="Sun Q."/>
        </authorList>
    </citation>
    <scope>NUCLEOTIDE SEQUENCE [LARGE SCALE GENOMIC DNA]</scope>
    <source>
        <strain evidence="8 9">NSJ-56</strain>
    </source>
</reference>
<evidence type="ECO:0000256" key="3">
    <source>
        <dbReference type="ARBA" id="ARBA00022729"/>
    </source>
</evidence>
<comment type="similarity">
    <text evidence="2">Belongs to the SusD family.</text>
</comment>
<dbReference type="InterPro" id="IPR011990">
    <property type="entry name" value="TPR-like_helical_dom_sf"/>
</dbReference>
<dbReference type="SUPFAM" id="SSF48452">
    <property type="entry name" value="TPR-like"/>
    <property type="match status" value="1"/>
</dbReference>